<evidence type="ECO:0000256" key="2">
    <source>
        <dbReference type="SAM" id="Phobius"/>
    </source>
</evidence>
<dbReference type="Proteomes" id="UP000790347">
    <property type="component" value="Unassembled WGS sequence"/>
</dbReference>
<dbReference type="PANTHER" id="PTHR11161:SF0">
    <property type="entry name" value="O-ACYLTRANSFERASE LIKE PROTEIN"/>
    <property type="match status" value="1"/>
</dbReference>
<feature type="compositionally biased region" description="Low complexity" evidence="1">
    <location>
        <begin position="669"/>
        <end position="678"/>
    </location>
</feature>
<proteinExistence type="predicted"/>
<gene>
    <name evidence="4" type="ORF">DERF_000793</name>
</gene>
<feature type="transmembrane region" description="Helical" evidence="2">
    <location>
        <begin position="406"/>
        <end position="426"/>
    </location>
</feature>
<feature type="transmembrane region" description="Helical" evidence="2">
    <location>
        <begin position="277"/>
        <end position="298"/>
    </location>
</feature>
<keyword evidence="2" id="KW-1133">Transmembrane helix</keyword>
<keyword evidence="2" id="KW-0472">Membrane</keyword>
<feature type="domain" description="Nose resistant-to-fluoxetine protein N-terminal" evidence="3">
    <location>
        <begin position="18"/>
        <end position="187"/>
    </location>
</feature>
<evidence type="ECO:0000313" key="5">
    <source>
        <dbReference type="Proteomes" id="UP000790347"/>
    </source>
</evidence>
<feature type="transmembrane region" description="Helical" evidence="2">
    <location>
        <begin position="566"/>
        <end position="587"/>
    </location>
</feature>
<feature type="compositionally biased region" description="Polar residues" evidence="1">
    <location>
        <begin position="679"/>
        <end position="691"/>
    </location>
</feature>
<dbReference type="EMBL" id="ASGP02000001">
    <property type="protein sequence ID" value="KAH9526730.1"/>
    <property type="molecule type" value="Genomic_DNA"/>
</dbReference>
<name>A0A922I9A1_DERFA</name>
<reference evidence="4" key="2">
    <citation type="journal article" date="2022" name="Res Sq">
        <title>Comparative Genomics Reveals Insights into the Divergent Evolution of Astigmatic Mites and Household Pest Adaptations.</title>
        <authorList>
            <person name="Xiong Q."/>
            <person name="Wan A.T.-Y."/>
            <person name="Liu X.-Y."/>
            <person name="Fung C.S.-H."/>
            <person name="Xiao X."/>
            <person name="Malainual N."/>
            <person name="Hou J."/>
            <person name="Wang L."/>
            <person name="Wang M."/>
            <person name="Yang K."/>
            <person name="Cui Y."/>
            <person name="Leung E."/>
            <person name="Nong W."/>
            <person name="Shin S.-K."/>
            <person name="Au S."/>
            <person name="Jeong K.Y."/>
            <person name="Chew F.T."/>
            <person name="Hui J."/>
            <person name="Leung T.F."/>
            <person name="Tungtrongchitr A."/>
            <person name="Zhong N."/>
            <person name="Liu Z."/>
            <person name="Tsui S."/>
        </authorList>
    </citation>
    <scope>NUCLEOTIDE SEQUENCE</scope>
    <source>
        <strain evidence="4">Derf</strain>
        <tissue evidence="4">Whole organism</tissue>
    </source>
</reference>
<dbReference type="Pfam" id="PF20146">
    <property type="entry name" value="NRF"/>
    <property type="match status" value="1"/>
</dbReference>
<dbReference type="InterPro" id="IPR002656">
    <property type="entry name" value="Acyl_transf_3_dom"/>
</dbReference>
<dbReference type="GO" id="GO:0016747">
    <property type="term" value="F:acyltransferase activity, transferring groups other than amino-acyl groups"/>
    <property type="evidence" value="ECO:0007669"/>
    <property type="project" value="InterPro"/>
</dbReference>
<dbReference type="PANTHER" id="PTHR11161">
    <property type="entry name" value="O-ACYLTRANSFERASE"/>
    <property type="match status" value="1"/>
</dbReference>
<dbReference type="InterPro" id="IPR006621">
    <property type="entry name" value="Nose-resist-to-fluoxetine_N"/>
</dbReference>
<feature type="transmembrane region" description="Helical" evidence="2">
    <location>
        <begin position="318"/>
        <end position="338"/>
    </location>
</feature>
<dbReference type="InterPro" id="IPR052728">
    <property type="entry name" value="O2_lipid_transport_reg"/>
</dbReference>
<organism evidence="4 5">
    <name type="scientific">Dermatophagoides farinae</name>
    <name type="common">American house dust mite</name>
    <dbReference type="NCBI Taxonomy" id="6954"/>
    <lineage>
        <taxon>Eukaryota</taxon>
        <taxon>Metazoa</taxon>
        <taxon>Ecdysozoa</taxon>
        <taxon>Arthropoda</taxon>
        <taxon>Chelicerata</taxon>
        <taxon>Arachnida</taxon>
        <taxon>Acari</taxon>
        <taxon>Acariformes</taxon>
        <taxon>Sarcoptiformes</taxon>
        <taxon>Astigmata</taxon>
        <taxon>Psoroptidia</taxon>
        <taxon>Analgoidea</taxon>
        <taxon>Pyroglyphidae</taxon>
        <taxon>Dermatophagoidinae</taxon>
        <taxon>Dermatophagoides</taxon>
    </lineage>
</organism>
<feature type="transmembrane region" description="Helical" evidence="2">
    <location>
        <begin position="599"/>
        <end position="621"/>
    </location>
</feature>
<comment type="caution">
    <text evidence="4">The sequence shown here is derived from an EMBL/GenBank/DDBJ whole genome shotgun (WGS) entry which is preliminary data.</text>
</comment>
<evidence type="ECO:0000259" key="3">
    <source>
        <dbReference type="SMART" id="SM00703"/>
    </source>
</evidence>
<feature type="transmembrane region" description="Helical" evidence="2">
    <location>
        <begin position="494"/>
        <end position="513"/>
    </location>
</feature>
<sequence length="691" mass="80454">MASSPPDNNHTHHQQWPSDQCRRDLLISLKSLHHDRRWALYLFQSWARIPPPGIFAGTITDYGHYDQCLSINQLFDSPIQPQYCLIDLSIPLPKPMPSHHNLNHRMKPSHPSIADLIYRDRLEEITSIFYYANFQFGICVPKACSEQDIELLSCEYRHTERWRPNLPQFLAILMLFIVSVLSTVALVHDYIHGQKGRNEFIACFSPARNCRKLFMTQTSSSGNDELSCVHGIRVLTICWIIMGHTLDWNNLNVYRDTFLIKESLSDLMKQPFFRTHFSVETFFYITGLLTSYITLGYTKGKLENFSSIAYLVLRYLRLTPQLVAFMLLTSLLPIMFDGPLWKMYNDRMIGQCHRTWWHNLIYMQNIIENENICAIHTWFLAADMQLHWLALLPIIAMLKNARIGLIFAKFLVLMFTLLSSLIIYIGQLPPGYVVTSKSDFLDEQGKPSELVRFFHKPWNHCNVFFIGFIFGVYLHQNISNISCKLQMNKGKKVAFWLLAFCGYLSCVYSNSFYLFGRPYEPIWSALIFPLNRILWALVLTLIIWLCITGNGMWIGRLLSWSAIRPLSRMTFAVYLVHAWTFTVLIGTKRDLIDIRPTSIIFLFASMVSISYVLAFLFTILFESPFIHMMDHAKKSMLMPASDKMKKTHTIVHLTEKNDNIHHHQYENSQQQQQQQQQQHSSLLTSVESTNI</sequence>
<protein>
    <recommendedName>
        <fullName evidence="3">Nose resistant-to-fluoxetine protein N-terminal domain-containing protein</fullName>
    </recommendedName>
</protein>
<dbReference type="AlphaFoldDB" id="A0A922I9A1"/>
<evidence type="ECO:0000313" key="4">
    <source>
        <dbReference type="EMBL" id="KAH9526730.1"/>
    </source>
</evidence>
<dbReference type="SMART" id="SM00703">
    <property type="entry name" value="NRF"/>
    <property type="match status" value="1"/>
</dbReference>
<evidence type="ECO:0000256" key="1">
    <source>
        <dbReference type="SAM" id="MobiDB-lite"/>
    </source>
</evidence>
<reference evidence="4" key="1">
    <citation type="submission" date="2013-05" db="EMBL/GenBank/DDBJ databases">
        <authorList>
            <person name="Yim A.K.Y."/>
            <person name="Chan T.F."/>
            <person name="Ji K.M."/>
            <person name="Liu X.Y."/>
            <person name="Zhou J.W."/>
            <person name="Li R.Q."/>
            <person name="Yang K.Y."/>
            <person name="Li J."/>
            <person name="Li M."/>
            <person name="Law P.T.W."/>
            <person name="Wu Y.L."/>
            <person name="Cai Z.L."/>
            <person name="Qin H."/>
            <person name="Bao Y."/>
            <person name="Leung R.K.K."/>
            <person name="Ng P.K.S."/>
            <person name="Zou J."/>
            <person name="Zhong X.J."/>
            <person name="Ran P.X."/>
            <person name="Zhong N.S."/>
            <person name="Liu Z.G."/>
            <person name="Tsui S.K.W."/>
        </authorList>
    </citation>
    <scope>NUCLEOTIDE SEQUENCE</scope>
    <source>
        <strain evidence="4">Derf</strain>
        <tissue evidence="4">Whole organism</tissue>
    </source>
</reference>
<feature type="transmembrane region" description="Helical" evidence="2">
    <location>
        <begin position="169"/>
        <end position="187"/>
    </location>
</feature>
<dbReference type="Pfam" id="PF01757">
    <property type="entry name" value="Acyl_transf_3"/>
    <property type="match status" value="1"/>
</dbReference>
<feature type="transmembrane region" description="Helical" evidence="2">
    <location>
        <begin position="533"/>
        <end position="554"/>
    </location>
</feature>
<keyword evidence="5" id="KW-1185">Reference proteome</keyword>
<accession>A0A922I9A1</accession>
<keyword evidence="2" id="KW-0812">Transmembrane</keyword>
<feature type="region of interest" description="Disordered" evidence="1">
    <location>
        <begin position="665"/>
        <end position="691"/>
    </location>
</feature>